<gene>
    <name evidence="2" type="ordered locus">Pnap_3301</name>
</gene>
<dbReference type="AlphaFoldDB" id="A1VSH1"/>
<dbReference type="Gene3D" id="3.10.450.40">
    <property type="match status" value="1"/>
</dbReference>
<proteinExistence type="predicted"/>
<dbReference type="Pfam" id="PF04965">
    <property type="entry name" value="GPW_gp25"/>
    <property type="match status" value="1"/>
</dbReference>
<dbReference type="InterPro" id="IPR007048">
    <property type="entry name" value="IraD/Gp25-like"/>
</dbReference>
<protein>
    <submittedName>
        <fullName evidence="2">GPW/gp25 family protein</fullName>
    </submittedName>
</protein>
<evidence type="ECO:0000313" key="2">
    <source>
        <dbReference type="EMBL" id="ABM38599.1"/>
    </source>
</evidence>
<name>A1VSH1_POLNA</name>
<accession>A1VSH1</accession>
<dbReference type="EMBL" id="CP000529">
    <property type="protein sequence ID" value="ABM38599.1"/>
    <property type="molecule type" value="Genomic_DNA"/>
</dbReference>
<dbReference type="RefSeq" id="WP_011802670.1">
    <property type="nucleotide sequence ID" value="NC_008781.1"/>
</dbReference>
<evidence type="ECO:0000313" key="3">
    <source>
        <dbReference type="Proteomes" id="UP000000644"/>
    </source>
</evidence>
<dbReference type="STRING" id="365044.Pnap_3301"/>
<keyword evidence="3" id="KW-1185">Reference proteome</keyword>
<organism evidence="2 3">
    <name type="scientific">Polaromonas naphthalenivorans (strain CJ2)</name>
    <dbReference type="NCBI Taxonomy" id="365044"/>
    <lineage>
        <taxon>Bacteria</taxon>
        <taxon>Pseudomonadati</taxon>
        <taxon>Pseudomonadota</taxon>
        <taxon>Betaproteobacteria</taxon>
        <taxon>Burkholderiales</taxon>
        <taxon>Comamonadaceae</taxon>
        <taxon>Polaromonas</taxon>
    </lineage>
</organism>
<dbReference type="KEGG" id="pna:Pnap_3301"/>
<sequence length="123" mass="13309">MTQIIGMARSSGRQASGIDHLRQSIADILTTPIGTRLMRRDYGSLLPELIDHPANGANKVRIYAATAGALMKWEPRLRLSRVQINSGERAGQLIIDIEGLYTPPGQSSSVLSLRMPLQMGAAA</sequence>
<dbReference type="SUPFAM" id="SSF160719">
    <property type="entry name" value="gpW/gp25-like"/>
    <property type="match status" value="1"/>
</dbReference>
<reference evidence="3" key="1">
    <citation type="journal article" date="2009" name="Environ. Microbiol.">
        <title>The genome of Polaromonas naphthalenivorans strain CJ2, isolated from coal tar-contaminated sediment, reveals physiological and metabolic versatility and evolution through extensive horizontal gene transfer.</title>
        <authorList>
            <person name="Yagi J.M."/>
            <person name="Sims D."/>
            <person name="Brettin T."/>
            <person name="Bruce D."/>
            <person name="Madsen E.L."/>
        </authorList>
    </citation>
    <scope>NUCLEOTIDE SEQUENCE [LARGE SCALE GENOMIC DNA]</scope>
    <source>
        <strain evidence="3">CJ2</strain>
    </source>
</reference>
<dbReference type="HOGENOM" id="CLU_133204_1_2_4"/>
<dbReference type="eggNOG" id="COG3628">
    <property type="taxonomic scope" value="Bacteria"/>
</dbReference>
<feature type="domain" description="IraD/Gp25-like" evidence="1">
    <location>
        <begin position="17"/>
        <end position="99"/>
    </location>
</feature>
<evidence type="ECO:0000259" key="1">
    <source>
        <dbReference type="Pfam" id="PF04965"/>
    </source>
</evidence>
<dbReference type="Proteomes" id="UP000000644">
    <property type="component" value="Chromosome"/>
</dbReference>